<evidence type="ECO:0000313" key="2">
    <source>
        <dbReference type="EMBL" id="QEM31948.1"/>
    </source>
</evidence>
<evidence type="ECO:0000313" key="3">
    <source>
        <dbReference type="Proteomes" id="UP000322622"/>
    </source>
</evidence>
<accession>A0AB37CJK9</accession>
<reference evidence="2 3" key="1">
    <citation type="submission" date="2019-06" db="EMBL/GenBank/DDBJ databases">
        <title>Complete genome sequence of Streptococcus salivarius LAB813.</title>
        <authorList>
            <person name="Levesque C.M."/>
            <person name="Gong S.-G."/>
            <person name="Dufour D."/>
            <person name="Barbour A."/>
        </authorList>
    </citation>
    <scope>NUCLEOTIDE SEQUENCE [LARGE SCALE GENOMIC DNA]</scope>
    <source>
        <strain evidence="2 3">LAB813</strain>
    </source>
</reference>
<proteinExistence type="predicted"/>
<dbReference type="EMBL" id="CP040804">
    <property type="protein sequence ID" value="QEM31948.1"/>
    <property type="molecule type" value="Genomic_DNA"/>
</dbReference>
<keyword evidence="1" id="KW-0732">Signal</keyword>
<evidence type="ECO:0000256" key="1">
    <source>
        <dbReference type="SAM" id="SignalP"/>
    </source>
</evidence>
<dbReference type="Proteomes" id="UP000322622">
    <property type="component" value="Chromosome"/>
</dbReference>
<sequence length="84" mass="9241">MKFANKLATKAMLAAALLGVSGATISAIQHKTGDNVAHADTPVRRYYEYRRIGGRLYYRSVLKGYANNVGWVYDSVGPWISTGM</sequence>
<dbReference type="RefSeq" id="WP_149561150.1">
    <property type="nucleotide sequence ID" value="NZ_CP040804.1"/>
</dbReference>
<feature type="chain" id="PRO_5044225842" evidence="1">
    <location>
        <begin position="27"/>
        <end position="84"/>
    </location>
</feature>
<feature type="signal peptide" evidence="1">
    <location>
        <begin position="1"/>
        <end position="26"/>
    </location>
</feature>
<dbReference type="AlphaFoldDB" id="A0AB37CJK9"/>
<organism evidence="2 3">
    <name type="scientific">Streptococcus salivarius</name>
    <dbReference type="NCBI Taxonomy" id="1304"/>
    <lineage>
        <taxon>Bacteria</taxon>
        <taxon>Bacillati</taxon>
        <taxon>Bacillota</taxon>
        <taxon>Bacilli</taxon>
        <taxon>Lactobacillales</taxon>
        <taxon>Streptococcaceae</taxon>
        <taxon>Streptococcus</taxon>
    </lineage>
</organism>
<protein>
    <submittedName>
        <fullName evidence="2">Uncharacterized protein</fullName>
    </submittedName>
</protein>
<gene>
    <name evidence="2" type="ORF">FHI56_03230</name>
</gene>
<name>A0AB37CJK9_STRSL</name>